<comment type="caution">
    <text evidence="2">The sequence shown here is derived from an EMBL/GenBank/DDBJ whole genome shotgun (WGS) entry which is preliminary data.</text>
</comment>
<keyword evidence="3" id="KW-1185">Reference proteome</keyword>
<protein>
    <submittedName>
        <fullName evidence="2">VOC family protein</fullName>
    </submittedName>
</protein>
<sequence length="139" mass="15121">MQPIPYIFFKDQCRAAFTAYGEIFGATPEIMDFSAMPEEDRAQMPGAAPDTVMHAALPVGSGWIYGSDDPTGETPAMAGCNVHVDFPDEAATRKAWDALAEGGEIRMPLMPTFWTPLFGALTDRFGVRWMISLTGDQPG</sequence>
<dbReference type="InterPro" id="IPR004360">
    <property type="entry name" value="Glyas_Fos-R_dOase_dom"/>
</dbReference>
<dbReference type="SUPFAM" id="SSF54593">
    <property type="entry name" value="Glyoxalase/Bleomycin resistance protein/Dihydroxybiphenyl dioxygenase"/>
    <property type="match status" value="1"/>
</dbReference>
<dbReference type="InterPro" id="IPR028973">
    <property type="entry name" value="PhnB-like"/>
</dbReference>
<dbReference type="InterPro" id="IPR029068">
    <property type="entry name" value="Glyas_Bleomycin-R_OHBP_Dase"/>
</dbReference>
<dbReference type="Gene3D" id="3.10.180.10">
    <property type="entry name" value="2,3-Dihydroxybiphenyl 1,2-Dioxygenase, domain 1"/>
    <property type="match status" value="1"/>
</dbReference>
<dbReference type="Pfam" id="PF00903">
    <property type="entry name" value="Glyoxalase"/>
    <property type="match status" value="1"/>
</dbReference>
<evidence type="ECO:0000313" key="3">
    <source>
        <dbReference type="Proteomes" id="UP000314011"/>
    </source>
</evidence>
<gene>
    <name evidence="2" type="ORF">FHY64_08860</name>
</gene>
<accession>A0A5C5GIW7</accession>
<feature type="domain" description="Glyoxalase/fosfomycin resistance/dioxygenase" evidence="1">
    <location>
        <begin position="12"/>
        <end position="131"/>
    </location>
</feature>
<dbReference type="CDD" id="cd06588">
    <property type="entry name" value="PhnB_like"/>
    <property type="match status" value="1"/>
</dbReference>
<dbReference type="RefSeq" id="WP_140194050.1">
    <property type="nucleotide sequence ID" value="NZ_CP065915.1"/>
</dbReference>
<proteinExistence type="predicted"/>
<dbReference type="EMBL" id="VFFF01000001">
    <property type="protein sequence ID" value="TNY33366.1"/>
    <property type="molecule type" value="Genomic_DNA"/>
</dbReference>
<dbReference type="PANTHER" id="PTHR33990">
    <property type="entry name" value="PROTEIN YJDN-RELATED"/>
    <property type="match status" value="1"/>
</dbReference>
<reference evidence="2 3" key="1">
    <citation type="submission" date="2019-06" db="EMBL/GenBank/DDBJ databases">
        <title>Genome of new Rhodobacteraceae sp. SM1903.</title>
        <authorList>
            <person name="Ren X."/>
        </authorList>
    </citation>
    <scope>NUCLEOTIDE SEQUENCE [LARGE SCALE GENOMIC DNA]</scope>
    <source>
        <strain evidence="2 3">SM1903</strain>
    </source>
</reference>
<evidence type="ECO:0000313" key="2">
    <source>
        <dbReference type="EMBL" id="TNY33366.1"/>
    </source>
</evidence>
<name>A0A5C5GIW7_9RHOB</name>
<evidence type="ECO:0000259" key="1">
    <source>
        <dbReference type="Pfam" id="PF00903"/>
    </source>
</evidence>
<organism evidence="2 3">
    <name type="scientific">Pelagovum pacificum</name>
    <dbReference type="NCBI Taxonomy" id="2588711"/>
    <lineage>
        <taxon>Bacteria</taxon>
        <taxon>Pseudomonadati</taxon>
        <taxon>Pseudomonadota</taxon>
        <taxon>Alphaproteobacteria</taxon>
        <taxon>Rhodobacterales</taxon>
        <taxon>Paracoccaceae</taxon>
        <taxon>Pelagovum</taxon>
    </lineage>
</organism>
<dbReference type="Proteomes" id="UP000314011">
    <property type="component" value="Unassembled WGS sequence"/>
</dbReference>
<dbReference type="OrthoDB" id="9795306at2"/>
<dbReference type="PANTHER" id="PTHR33990:SF1">
    <property type="entry name" value="PROTEIN YJDN"/>
    <property type="match status" value="1"/>
</dbReference>
<dbReference type="AlphaFoldDB" id="A0A5C5GIW7"/>